<evidence type="ECO:0000313" key="6">
    <source>
        <dbReference type="EMBL" id="MDN4474150.1"/>
    </source>
</evidence>
<reference evidence="6" key="1">
    <citation type="submission" date="2023-06" db="EMBL/GenBank/DDBJ databases">
        <title>SYSU T00b26.</title>
        <authorList>
            <person name="Gao L."/>
            <person name="Fang B.-Z."/>
            <person name="Li W.-J."/>
        </authorList>
    </citation>
    <scope>NUCLEOTIDE SEQUENCE</scope>
    <source>
        <strain evidence="6">SYSU T00b26</strain>
    </source>
</reference>
<protein>
    <submittedName>
        <fullName evidence="6">ABC transporter substrate-binding protein</fullName>
    </submittedName>
</protein>
<dbReference type="PANTHER" id="PTHR30290:SF9">
    <property type="entry name" value="OLIGOPEPTIDE-BINDING PROTEIN APPA"/>
    <property type="match status" value="1"/>
</dbReference>
<proteinExistence type="inferred from homology"/>
<evidence type="ECO:0000256" key="1">
    <source>
        <dbReference type="ARBA" id="ARBA00005695"/>
    </source>
</evidence>
<dbReference type="EMBL" id="JAUHPV010000012">
    <property type="protein sequence ID" value="MDN4474150.1"/>
    <property type="molecule type" value="Genomic_DNA"/>
</dbReference>
<evidence type="ECO:0000256" key="2">
    <source>
        <dbReference type="ARBA" id="ARBA00022448"/>
    </source>
</evidence>
<comment type="caution">
    <text evidence="6">The sequence shown here is derived from an EMBL/GenBank/DDBJ whole genome shotgun (WGS) entry which is preliminary data.</text>
</comment>
<dbReference type="InterPro" id="IPR000914">
    <property type="entry name" value="SBP_5_dom"/>
</dbReference>
<feature type="chain" id="PRO_5045880683" evidence="4">
    <location>
        <begin position="24"/>
        <end position="528"/>
    </location>
</feature>
<gene>
    <name evidence="6" type="ORF">QQX04_14205</name>
</gene>
<dbReference type="PROSITE" id="PS51257">
    <property type="entry name" value="PROKAR_LIPOPROTEIN"/>
    <property type="match status" value="1"/>
</dbReference>
<dbReference type="SUPFAM" id="SSF53850">
    <property type="entry name" value="Periplasmic binding protein-like II"/>
    <property type="match status" value="1"/>
</dbReference>
<keyword evidence="2" id="KW-0813">Transport</keyword>
<dbReference type="InterPro" id="IPR030678">
    <property type="entry name" value="Peptide/Ni-bd"/>
</dbReference>
<sequence>MTARPRAVALLGAALALTLAACAPTEASSDGTPDAAGTSGTTVDTDTIRVTVDVPATFDPGAAQSLPDFVLARMSYDTLVRRDDSGLVPGLAASWESDHSSATFTLRDGLTCADGTPLTASVVKDSLDYMASSPAAIVNAGQVFGTNVPAIVADDDAGTVSITLDSPWPDMVTGLAMAAAGIVCPTGLADPEGLATGAVDGAQSGPYLLESAEPGVRYVYSLRDDYDAWPEWTSDVAGAPAETLEFVISLDSSATANLVLSDELDMGHIQPPTIERFDSEPDFDINTFPFSDTYVIFNERDSSPFADQAARAAVAQAIDRDAFNQVTTLGLGEVTPGLTTLAAQCPAPSEDAVIAYDAAAASEVLSGMTIRMIGPNIVGDNGSGNEYIAEALRAAGATVELNNTDVGTWISTLYTDWTSWDMTIYADLNFLGSHTSAVDTFLGAPFEEGGTNLGAVSNPDAEDAFAAFLNAPTDEESCAALNSSVEALVSNADTIPLVNSPFTYVERPGFTVYNLGSALDDPIYRIDN</sequence>
<dbReference type="PANTHER" id="PTHR30290">
    <property type="entry name" value="PERIPLASMIC BINDING COMPONENT OF ABC TRANSPORTER"/>
    <property type="match status" value="1"/>
</dbReference>
<feature type="domain" description="Solute-binding protein family 5" evidence="5">
    <location>
        <begin position="87"/>
        <end position="441"/>
    </location>
</feature>
<name>A0ABT8G4T4_9MICO</name>
<dbReference type="InterPro" id="IPR039424">
    <property type="entry name" value="SBP_5"/>
</dbReference>
<dbReference type="CDD" id="cd00995">
    <property type="entry name" value="PBP2_NikA_DppA_OppA_like"/>
    <property type="match status" value="1"/>
</dbReference>
<evidence type="ECO:0000259" key="5">
    <source>
        <dbReference type="Pfam" id="PF00496"/>
    </source>
</evidence>
<feature type="signal peptide" evidence="4">
    <location>
        <begin position="1"/>
        <end position="23"/>
    </location>
</feature>
<dbReference type="Pfam" id="PF00496">
    <property type="entry name" value="SBP_bac_5"/>
    <property type="match status" value="1"/>
</dbReference>
<evidence type="ECO:0000256" key="4">
    <source>
        <dbReference type="SAM" id="SignalP"/>
    </source>
</evidence>
<keyword evidence="3 4" id="KW-0732">Signal</keyword>
<evidence type="ECO:0000256" key="3">
    <source>
        <dbReference type="ARBA" id="ARBA00022729"/>
    </source>
</evidence>
<evidence type="ECO:0000313" key="7">
    <source>
        <dbReference type="Proteomes" id="UP001172738"/>
    </source>
</evidence>
<dbReference type="RefSeq" id="WP_301130328.1">
    <property type="nucleotide sequence ID" value="NZ_JAUHPV010000012.1"/>
</dbReference>
<accession>A0ABT8G4T4</accession>
<dbReference type="Proteomes" id="UP001172738">
    <property type="component" value="Unassembled WGS sequence"/>
</dbReference>
<dbReference type="Gene3D" id="3.40.190.10">
    <property type="entry name" value="Periplasmic binding protein-like II"/>
    <property type="match status" value="1"/>
</dbReference>
<comment type="similarity">
    <text evidence="1">Belongs to the bacterial solute-binding protein 5 family.</text>
</comment>
<organism evidence="6 7">
    <name type="scientific">Demequina zhanjiangensis</name>
    <dbReference type="NCBI Taxonomy" id="3051659"/>
    <lineage>
        <taxon>Bacteria</taxon>
        <taxon>Bacillati</taxon>
        <taxon>Actinomycetota</taxon>
        <taxon>Actinomycetes</taxon>
        <taxon>Micrococcales</taxon>
        <taxon>Demequinaceae</taxon>
        <taxon>Demequina</taxon>
    </lineage>
</organism>
<dbReference type="Gene3D" id="3.10.105.10">
    <property type="entry name" value="Dipeptide-binding Protein, Domain 3"/>
    <property type="match status" value="1"/>
</dbReference>
<dbReference type="PIRSF" id="PIRSF002741">
    <property type="entry name" value="MppA"/>
    <property type="match status" value="1"/>
</dbReference>
<keyword evidence="7" id="KW-1185">Reference proteome</keyword>